<dbReference type="EMBL" id="ML208282">
    <property type="protein sequence ID" value="TFK72744.1"/>
    <property type="molecule type" value="Genomic_DNA"/>
</dbReference>
<accession>A0ACD3B430</accession>
<dbReference type="Proteomes" id="UP000308600">
    <property type="component" value="Unassembled WGS sequence"/>
</dbReference>
<evidence type="ECO:0000313" key="2">
    <source>
        <dbReference type="Proteomes" id="UP000308600"/>
    </source>
</evidence>
<reference evidence="1 2" key="1">
    <citation type="journal article" date="2019" name="Nat. Ecol. Evol.">
        <title>Megaphylogeny resolves global patterns of mushroom evolution.</title>
        <authorList>
            <person name="Varga T."/>
            <person name="Krizsan K."/>
            <person name="Foldi C."/>
            <person name="Dima B."/>
            <person name="Sanchez-Garcia M."/>
            <person name="Sanchez-Ramirez S."/>
            <person name="Szollosi G.J."/>
            <person name="Szarkandi J.G."/>
            <person name="Papp V."/>
            <person name="Albert L."/>
            <person name="Andreopoulos W."/>
            <person name="Angelini C."/>
            <person name="Antonin V."/>
            <person name="Barry K.W."/>
            <person name="Bougher N.L."/>
            <person name="Buchanan P."/>
            <person name="Buyck B."/>
            <person name="Bense V."/>
            <person name="Catcheside P."/>
            <person name="Chovatia M."/>
            <person name="Cooper J."/>
            <person name="Damon W."/>
            <person name="Desjardin D."/>
            <person name="Finy P."/>
            <person name="Geml J."/>
            <person name="Haridas S."/>
            <person name="Hughes K."/>
            <person name="Justo A."/>
            <person name="Karasinski D."/>
            <person name="Kautmanova I."/>
            <person name="Kiss B."/>
            <person name="Kocsube S."/>
            <person name="Kotiranta H."/>
            <person name="LaButti K.M."/>
            <person name="Lechner B.E."/>
            <person name="Liimatainen K."/>
            <person name="Lipzen A."/>
            <person name="Lukacs Z."/>
            <person name="Mihaltcheva S."/>
            <person name="Morgado L.N."/>
            <person name="Niskanen T."/>
            <person name="Noordeloos M.E."/>
            <person name="Ohm R.A."/>
            <person name="Ortiz-Santana B."/>
            <person name="Ovrebo C."/>
            <person name="Racz N."/>
            <person name="Riley R."/>
            <person name="Savchenko A."/>
            <person name="Shiryaev A."/>
            <person name="Soop K."/>
            <person name="Spirin V."/>
            <person name="Szebenyi C."/>
            <person name="Tomsovsky M."/>
            <person name="Tulloss R.E."/>
            <person name="Uehling J."/>
            <person name="Grigoriev I.V."/>
            <person name="Vagvolgyi C."/>
            <person name="Papp T."/>
            <person name="Martin F.M."/>
            <person name="Miettinen O."/>
            <person name="Hibbett D.S."/>
            <person name="Nagy L.G."/>
        </authorList>
    </citation>
    <scope>NUCLEOTIDE SEQUENCE [LARGE SCALE GENOMIC DNA]</scope>
    <source>
        <strain evidence="1 2">NL-1719</strain>
    </source>
</reference>
<proteinExistence type="predicted"/>
<organism evidence="1 2">
    <name type="scientific">Pluteus cervinus</name>
    <dbReference type="NCBI Taxonomy" id="181527"/>
    <lineage>
        <taxon>Eukaryota</taxon>
        <taxon>Fungi</taxon>
        <taxon>Dikarya</taxon>
        <taxon>Basidiomycota</taxon>
        <taxon>Agaricomycotina</taxon>
        <taxon>Agaricomycetes</taxon>
        <taxon>Agaricomycetidae</taxon>
        <taxon>Agaricales</taxon>
        <taxon>Pluteineae</taxon>
        <taxon>Pluteaceae</taxon>
        <taxon>Pluteus</taxon>
    </lineage>
</organism>
<sequence length="99" mass="10937">MSRSNGRLEPEVIVNFSDGSEGFTYNKGKLEEAFRVGGILEKAPVKPPKDPAAAHIKREDIDLIVHEFEVSRAQAEKALLEHSGNLEKTLEALITPKAR</sequence>
<evidence type="ECO:0000313" key="1">
    <source>
        <dbReference type="EMBL" id="TFK72744.1"/>
    </source>
</evidence>
<protein>
    <submittedName>
        <fullName evidence="1">Uncharacterized protein</fullName>
    </submittedName>
</protein>
<name>A0ACD3B430_9AGAR</name>
<gene>
    <name evidence="1" type="ORF">BDN72DRAFT_762866</name>
</gene>
<keyword evidence="2" id="KW-1185">Reference proteome</keyword>